<reference evidence="2 3" key="1">
    <citation type="submission" date="2019-07" db="EMBL/GenBank/DDBJ databases">
        <title>Whole genome shotgun sequence of Chryseobacterium hagamense NBRC 105253.</title>
        <authorList>
            <person name="Hosoyama A."/>
            <person name="Uohara A."/>
            <person name="Ohji S."/>
            <person name="Ichikawa N."/>
        </authorList>
    </citation>
    <scope>NUCLEOTIDE SEQUENCE [LARGE SCALE GENOMIC DNA]</scope>
    <source>
        <strain evidence="2 3">NBRC 105253</strain>
    </source>
</reference>
<dbReference type="PANTHER" id="PTHR22916:SF3">
    <property type="entry name" value="UDP-GLCNAC:BETAGAL BETA-1,3-N-ACETYLGLUCOSAMINYLTRANSFERASE-LIKE PROTEIN 1"/>
    <property type="match status" value="1"/>
</dbReference>
<keyword evidence="3" id="KW-1185">Reference proteome</keyword>
<dbReference type="RefSeq" id="WP_146939839.1">
    <property type="nucleotide sequence ID" value="NZ_BJYJ01000002.1"/>
</dbReference>
<dbReference type="OrthoDB" id="927791at2"/>
<accession>A0A511YIC2</accession>
<evidence type="ECO:0000313" key="3">
    <source>
        <dbReference type="Proteomes" id="UP000321863"/>
    </source>
</evidence>
<dbReference type="SUPFAM" id="SSF53448">
    <property type="entry name" value="Nucleotide-diphospho-sugar transferases"/>
    <property type="match status" value="1"/>
</dbReference>
<name>A0A511YIC2_9FLAO</name>
<organism evidence="2 3">
    <name type="scientific">Chryseobacterium hagamense</name>
    <dbReference type="NCBI Taxonomy" id="395935"/>
    <lineage>
        <taxon>Bacteria</taxon>
        <taxon>Pseudomonadati</taxon>
        <taxon>Bacteroidota</taxon>
        <taxon>Flavobacteriia</taxon>
        <taxon>Flavobacteriales</taxon>
        <taxon>Weeksellaceae</taxon>
        <taxon>Chryseobacterium group</taxon>
        <taxon>Chryseobacterium</taxon>
    </lineage>
</organism>
<dbReference type="Proteomes" id="UP000321863">
    <property type="component" value="Unassembled WGS sequence"/>
</dbReference>
<protein>
    <recommendedName>
        <fullName evidence="1">Glycosyltransferase 2-like domain-containing protein</fullName>
    </recommendedName>
</protein>
<comment type="caution">
    <text evidence="2">The sequence shown here is derived from an EMBL/GenBank/DDBJ whole genome shotgun (WGS) entry which is preliminary data.</text>
</comment>
<dbReference type="CDD" id="cd00761">
    <property type="entry name" value="Glyco_tranf_GTA_type"/>
    <property type="match status" value="1"/>
</dbReference>
<dbReference type="InterPro" id="IPR001173">
    <property type="entry name" value="Glyco_trans_2-like"/>
</dbReference>
<dbReference type="Gene3D" id="3.90.550.10">
    <property type="entry name" value="Spore Coat Polysaccharide Biosynthesis Protein SpsA, Chain A"/>
    <property type="match status" value="1"/>
</dbReference>
<evidence type="ECO:0000259" key="1">
    <source>
        <dbReference type="Pfam" id="PF00535"/>
    </source>
</evidence>
<proteinExistence type="predicted"/>
<dbReference type="GO" id="GO:0016758">
    <property type="term" value="F:hexosyltransferase activity"/>
    <property type="evidence" value="ECO:0007669"/>
    <property type="project" value="UniProtKB-ARBA"/>
</dbReference>
<dbReference type="EMBL" id="BJYJ01000002">
    <property type="protein sequence ID" value="GEN74951.1"/>
    <property type="molecule type" value="Genomic_DNA"/>
</dbReference>
<feature type="domain" description="Glycosyltransferase 2-like" evidence="1">
    <location>
        <begin position="6"/>
        <end position="136"/>
    </location>
</feature>
<evidence type="ECO:0000313" key="2">
    <source>
        <dbReference type="EMBL" id="GEN74951.1"/>
    </source>
</evidence>
<dbReference type="PANTHER" id="PTHR22916">
    <property type="entry name" value="GLYCOSYLTRANSFERASE"/>
    <property type="match status" value="1"/>
</dbReference>
<dbReference type="AlphaFoldDB" id="A0A511YIC2"/>
<sequence>MTLTVSIIIPVYNASRFLRKSVDSALQFDEVKEVILAEDGSTDGSLAICKELAAGNPRIRLFQHPDKGNHGAGATRNLGIDRATQEFIAFLDADDYYLPNRFDAEKEIFRNPGIDGVFGAIGVDYLSEKGKEEYQAKFKDAPLTTVNYAAEGKEVFKGLLGLTPEFFGSFFHLNALTVRKSALEKTGLRFNADLRVHQDSDFNLKLSYHGYLKSGIIDKAVAMRGVHDDNRITKIKPYSAKFYRNSLFYNESLYLWSKANKLEKKYAKKIRLNYLSFKIAHQKGLKKWISFLLTGLKHPEFFKTRYRFHALNHPYDQ</sequence>
<dbReference type="Pfam" id="PF00535">
    <property type="entry name" value="Glycos_transf_2"/>
    <property type="match status" value="1"/>
</dbReference>
<gene>
    <name evidence="2" type="ORF">CHA01nite_06910</name>
</gene>
<dbReference type="InterPro" id="IPR029044">
    <property type="entry name" value="Nucleotide-diphossugar_trans"/>
</dbReference>